<evidence type="ECO:0000313" key="4">
    <source>
        <dbReference type="Proteomes" id="UP000180235"/>
    </source>
</evidence>
<dbReference type="Proteomes" id="UP000180235">
    <property type="component" value="Chromosome"/>
</dbReference>
<dbReference type="InterPro" id="IPR002347">
    <property type="entry name" value="SDR_fam"/>
</dbReference>
<dbReference type="EMBL" id="CP017675">
    <property type="protein sequence ID" value="APB32813.1"/>
    <property type="molecule type" value="Genomic_DNA"/>
</dbReference>
<dbReference type="GO" id="GO:0016491">
    <property type="term" value="F:oxidoreductase activity"/>
    <property type="evidence" value="ECO:0007669"/>
    <property type="project" value="UniProtKB-KW"/>
</dbReference>
<dbReference type="PANTHER" id="PTHR24321">
    <property type="entry name" value="DEHYDROGENASES, SHORT CHAIN"/>
    <property type="match status" value="1"/>
</dbReference>
<gene>
    <name evidence="3" type="ORF">GlitD10_0501</name>
</gene>
<proteinExistence type="inferred from homology"/>
<evidence type="ECO:0000256" key="2">
    <source>
        <dbReference type="ARBA" id="ARBA00023002"/>
    </source>
</evidence>
<evidence type="ECO:0000256" key="1">
    <source>
        <dbReference type="ARBA" id="ARBA00006484"/>
    </source>
</evidence>
<dbReference type="OrthoDB" id="9804774at2"/>
<dbReference type="RefSeq" id="WP_071453498.1">
    <property type="nucleotide sequence ID" value="NZ_CP017675.1"/>
</dbReference>
<name>A0A1J0AA79_9CYAN</name>
<dbReference type="KEGG" id="glt:GlitD10_0501"/>
<dbReference type="SUPFAM" id="SSF51735">
    <property type="entry name" value="NAD(P)-binding Rossmann-fold domains"/>
    <property type="match status" value="1"/>
</dbReference>
<dbReference type="InterPro" id="IPR020904">
    <property type="entry name" value="Sc_DH/Rdtase_CS"/>
</dbReference>
<accession>A0A1J0AA79</accession>
<sequence length="234" mass="25100">MQDKYVLITGGTGGLGGTVTCMVLEAGAAGVTLPYRSQKSVDELKIELTPEAFRRLQLVTADLNDENQVETMVNAMPRTDALIHLVGGFQMGATDEFSFSDWQKQLDQNLNNTFLLCKHCLRRMRGQGYGRIVTVGSRGAVQPGANLAAYSASKAGVVALTQAIAQETRDRDSDITANVVLPSVIDTPKNRQDMGSENAWQWVAPESLAGVIVFLASPAAKDIRGAAIPVYGKA</sequence>
<dbReference type="InterPro" id="IPR036291">
    <property type="entry name" value="NAD(P)-bd_dom_sf"/>
</dbReference>
<dbReference type="Pfam" id="PF00106">
    <property type="entry name" value="adh_short"/>
    <property type="match status" value="1"/>
</dbReference>
<dbReference type="PROSITE" id="PS00061">
    <property type="entry name" value="ADH_SHORT"/>
    <property type="match status" value="1"/>
</dbReference>
<dbReference type="AlphaFoldDB" id="A0A1J0AA79"/>
<comment type="similarity">
    <text evidence="1">Belongs to the short-chain dehydrogenases/reductases (SDR) family.</text>
</comment>
<reference evidence="3 4" key="1">
    <citation type="submission" date="2016-10" db="EMBL/GenBank/DDBJ databases">
        <title>Description of Gloeomargarita lithophora gen. nov., sp. nov., a thylakoid-bearing basal-branching cyanobacterium with intracellular carbonates, and proposal for Gloeomargaritales ord. nov.</title>
        <authorList>
            <person name="Moreira D."/>
            <person name="Tavera R."/>
            <person name="Benzerara K."/>
            <person name="Skouri-Panet F."/>
            <person name="Couradeau E."/>
            <person name="Gerard E."/>
            <person name="Loussert C."/>
            <person name="Novelo E."/>
            <person name="Zivanovic Y."/>
            <person name="Lopez-Garcia P."/>
        </authorList>
    </citation>
    <scope>NUCLEOTIDE SEQUENCE [LARGE SCALE GENOMIC DNA]</scope>
    <source>
        <strain evidence="3 4">D10</strain>
    </source>
</reference>
<evidence type="ECO:0000313" key="3">
    <source>
        <dbReference type="EMBL" id="APB32813.1"/>
    </source>
</evidence>
<dbReference type="STRING" id="1188229.GlitD10_0501"/>
<dbReference type="PANTHER" id="PTHR24321:SF8">
    <property type="entry name" value="ESTRADIOL 17-BETA-DEHYDROGENASE 8-RELATED"/>
    <property type="match status" value="1"/>
</dbReference>
<dbReference type="PRINTS" id="PR00081">
    <property type="entry name" value="GDHRDH"/>
</dbReference>
<protein>
    <submittedName>
        <fullName evidence="3">3-ketoacyl-(Acyl-carrier-protein) reductase</fullName>
    </submittedName>
</protein>
<organism evidence="3 4">
    <name type="scientific">Gloeomargarita lithophora Alchichica-D10</name>
    <dbReference type="NCBI Taxonomy" id="1188229"/>
    <lineage>
        <taxon>Bacteria</taxon>
        <taxon>Bacillati</taxon>
        <taxon>Cyanobacteriota</taxon>
        <taxon>Cyanophyceae</taxon>
        <taxon>Gloeomargaritales</taxon>
        <taxon>Gloeomargaritaceae</taxon>
        <taxon>Gloeomargarita</taxon>
    </lineage>
</organism>
<dbReference type="Gene3D" id="3.40.50.720">
    <property type="entry name" value="NAD(P)-binding Rossmann-like Domain"/>
    <property type="match status" value="1"/>
</dbReference>
<dbReference type="NCBIfam" id="NF004201">
    <property type="entry name" value="PRK05653.2-1"/>
    <property type="match status" value="1"/>
</dbReference>
<keyword evidence="4" id="KW-1185">Reference proteome</keyword>
<keyword evidence="2" id="KW-0560">Oxidoreductase</keyword>